<reference evidence="1 2" key="1">
    <citation type="journal article" date="2011" name="Proc. Natl. Acad. Sci. U.S.A.">
        <title>Genome and transcriptome analyses of the mountain pine beetle-fungal symbiont Grosmannia clavigera, a lodgepole pine pathogen.</title>
        <authorList>
            <person name="DiGuistini S."/>
            <person name="Wang Y."/>
            <person name="Liao N.Y."/>
            <person name="Taylor G."/>
            <person name="Tanguay P."/>
            <person name="Feau N."/>
            <person name="Henrissat B."/>
            <person name="Chan S.K."/>
            <person name="Hesse-Orce U."/>
            <person name="Alamouti S.M."/>
            <person name="Tsui C.K.M."/>
            <person name="Docking R.T."/>
            <person name="Levasseur A."/>
            <person name="Haridas S."/>
            <person name="Robertson G."/>
            <person name="Birol I."/>
            <person name="Holt R.A."/>
            <person name="Marra M.A."/>
            <person name="Hamelin R.C."/>
            <person name="Hirst M."/>
            <person name="Jones S.J.M."/>
            <person name="Bohlmann J."/>
            <person name="Breuil C."/>
        </authorList>
    </citation>
    <scope>NUCLEOTIDE SEQUENCE [LARGE SCALE GENOMIC DNA]</scope>
    <source>
        <strain evidence="2">kw1407 / UAMH 11150</strain>
    </source>
</reference>
<sequence>MGAAVNLTGTVQEVVSQLINLDPAYESYFNETKEFFGPLYGPLFFPWPSASGLSRDSEARIESSEIVVDSSLRVSVHNYGAGGTGY</sequence>
<dbReference type="HOGENOM" id="CLU_2498087_0_0_1"/>
<evidence type="ECO:0000313" key="1">
    <source>
        <dbReference type="EMBL" id="EFW98696.1"/>
    </source>
</evidence>
<organism evidence="2">
    <name type="scientific">Grosmannia clavigera (strain kw1407 / UAMH 11150)</name>
    <name type="common">Blue stain fungus</name>
    <name type="synonym">Graphiocladiella clavigera</name>
    <dbReference type="NCBI Taxonomy" id="655863"/>
    <lineage>
        <taxon>Eukaryota</taxon>
        <taxon>Fungi</taxon>
        <taxon>Dikarya</taxon>
        <taxon>Ascomycota</taxon>
        <taxon>Pezizomycotina</taxon>
        <taxon>Sordariomycetes</taxon>
        <taxon>Sordariomycetidae</taxon>
        <taxon>Ophiostomatales</taxon>
        <taxon>Ophiostomataceae</taxon>
        <taxon>Leptographium</taxon>
    </lineage>
</organism>
<dbReference type="InParanoid" id="F0XV56"/>
<dbReference type="EMBL" id="GL630006">
    <property type="protein sequence ID" value="EFW98696.1"/>
    <property type="molecule type" value="Genomic_DNA"/>
</dbReference>
<accession>F0XV56</accession>
<proteinExistence type="predicted"/>
<protein>
    <submittedName>
        <fullName evidence="1">Uncharacterized protein</fullName>
    </submittedName>
</protein>
<dbReference type="RefSeq" id="XP_014168179.1">
    <property type="nucleotide sequence ID" value="XM_014312704.1"/>
</dbReference>
<keyword evidence="2" id="KW-1185">Reference proteome</keyword>
<name>F0XV56_GROCL</name>
<evidence type="ECO:0000313" key="2">
    <source>
        <dbReference type="Proteomes" id="UP000007796"/>
    </source>
</evidence>
<gene>
    <name evidence="1" type="ORF">CMQ_4548</name>
</gene>
<dbReference type="OrthoDB" id="3552888at2759"/>
<dbReference type="AlphaFoldDB" id="F0XV56"/>
<dbReference type="GeneID" id="25977771"/>
<dbReference type="Proteomes" id="UP000007796">
    <property type="component" value="Unassembled WGS sequence"/>
</dbReference>